<evidence type="ECO:0000256" key="10">
    <source>
        <dbReference type="SAM" id="MobiDB-lite"/>
    </source>
</evidence>
<feature type="region of interest" description="Disordered" evidence="10">
    <location>
        <begin position="1584"/>
        <end position="1613"/>
    </location>
</feature>
<evidence type="ECO:0000256" key="2">
    <source>
        <dbReference type="ARBA" id="ARBA00011832"/>
    </source>
</evidence>
<feature type="compositionally biased region" description="Low complexity" evidence="10">
    <location>
        <begin position="1584"/>
        <end position="1593"/>
    </location>
</feature>
<feature type="coiled-coil region" evidence="9">
    <location>
        <begin position="1491"/>
        <end position="1523"/>
    </location>
</feature>
<keyword evidence="4" id="KW-0963">Cytoplasm</keyword>
<feature type="domain" description="RdRp catalytic" evidence="11">
    <location>
        <begin position="1641"/>
        <end position="1836"/>
    </location>
</feature>
<keyword evidence="7" id="KW-0206">Cytoskeleton</keyword>
<dbReference type="PANTHER" id="PTHR14594:SF1">
    <property type="entry name" value="CENTROSOMAL PROTEIN OF 70 KDA"/>
    <property type="match status" value="1"/>
</dbReference>
<dbReference type="GO" id="GO:0039694">
    <property type="term" value="P:viral RNA genome replication"/>
    <property type="evidence" value="ECO:0007669"/>
    <property type="project" value="InterPro"/>
</dbReference>
<dbReference type="InterPro" id="IPR037692">
    <property type="entry name" value="CEP70"/>
</dbReference>
<proteinExistence type="predicted"/>
<feature type="compositionally biased region" description="Acidic residues" evidence="10">
    <location>
        <begin position="145"/>
        <end position="154"/>
    </location>
</feature>
<feature type="compositionally biased region" description="Basic and acidic residues" evidence="10">
    <location>
        <begin position="181"/>
        <end position="197"/>
    </location>
</feature>
<organism evidence="12 13">
    <name type="scientific">Plasmodium chabaudi chabaudi</name>
    <dbReference type="NCBI Taxonomy" id="31271"/>
    <lineage>
        <taxon>Eukaryota</taxon>
        <taxon>Sar</taxon>
        <taxon>Alveolata</taxon>
        <taxon>Apicomplexa</taxon>
        <taxon>Aconoidasida</taxon>
        <taxon>Haemosporida</taxon>
        <taxon>Plasmodiidae</taxon>
        <taxon>Plasmodium</taxon>
        <taxon>Plasmodium (Vinckeia)</taxon>
    </lineage>
</organism>
<dbReference type="PROSITE" id="PS50525">
    <property type="entry name" value="RDRP_SSRNA_NEG_SEG"/>
    <property type="match status" value="1"/>
</dbReference>
<feature type="region of interest" description="Disordered" evidence="10">
    <location>
        <begin position="474"/>
        <end position="497"/>
    </location>
</feature>
<dbReference type="GO" id="GO:0005813">
    <property type="term" value="C:centrosome"/>
    <property type="evidence" value="ECO:0007669"/>
    <property type="project" value="UniProtKB-SubCell"/>
</dbReference>
<protein>
    <recommendedName>
        <fullName evidence="3">Centrosomal protein of 70 kDa</fullName>
    </recommendedName>
</protein>
<dbReference type="Proteomes" id="UP000507163">
    <property type="component" value="Chromosome 13"/>
</dbReference>
<feature type="region of interest" description="Disordered" evidence="10">
    <location>
        <begin position="441"/>
        <end position="460"/>
    </location>
</feature>
<dbReference type="EMBL" id="LT608179">
    <property type="protein sequence ID" value="SCM03714.1"/>
    <property type="molecule type" value="Genomic_DNA"/>
</dbReference>
<evidence type="ECO:0000256" key="8">
    <source>
        <dbReference type="ARBA" id="ARBA00025273"/>
    </source>
</evidence>
<comment type="function">
    <text evidence="8">Plays a role in the organization of both preexisting and nascent microtubules in interphase cells. During mitosis, required for the organization and orientation of the mitotic spindle.</text>
</comment>
<feature type="compositionally biased region" description="Basic and acidic residues" evidence="10">
    <location>
        <begin position="133"/>
        <end position="144"/>
    </location>
</feature>
<keyword evidence="6 9" id="KW-0175">Coiled coil</keyword>
<evidence type="ECO:0000256" key="1">
    <source>
        <dbReference type="ARBA" id="ARBA00004300"/>
    </source>
</evidence>
<dbReference type="InterPro" id="IPR007099">
    <property type="entry name" value="RNA-dir_pol_NSvirus"/>
</dbReference>
<gene>
    <name evidence="12" type="ORF">PCHAJ_000355700</name>
</gene>
<evidence type="ECO:0000256" key="3">
    <source>
        <dbReference type="ARBA" id="ARBA00018408"/>
    </source>
</evidence>
<dbReference type="GO" id="GO:0003968">
    <property type="term" value="F:RNA-directed RNA polymerase activity"/>
    <property type="evidence" value="ECO:0007669"/>
    <property type="project" value="InterPro"/>
</dbReference>
<feature type="compositionally biased region" description="Polar residues" evidence="10">
    <location>
        <begin position="1594"/>
        <end position="1605"/>
    </location>
</feature>
<reference evidence="12 13" key="1">
    <citation type="submission" date="2016-08" db="EMBL/GenBank/DDBJ databases">
        <authorList>
            <consortium name="Pathogen Informatics"/>
        </authorList>
    </citation>
    <scope>NUCLEOTIDE SEQUENCE [LARGE SCALE GENOMIC DNA]</scope>
    <source>
        <strain evidence="12 13">AJ</strain>
    </source>
</reference>
<accession>A0A1C6XHX5</accession>
<feature type="coiled-coil region" evidence="9">
    <location>
        <begin position="1261"/>
        <end position="1425"/>
    </location>
</feature>
<evidence type="ECO:0000313" key="12">
    <source>
        <dbReference type="EMBL" id="SCM03714.1"/>
    </source>
</evidence>
<sequence>MSDDEFFRDKCSNSLQYIKCKTSTKIDDILKRRNDKKIKEKQDELKGSINGGSFVGIEKIKIEKNSEYEEKYNDKNKGIFKFNSNSTNKKSTNDSSYDNYLVDDYLDDDKNLNSFSSIYMNSKLDYSNILNRKSPEKKEKHNNNDDDDSDTSDEYDLYGFKNIRRYSKECSFNANNKMLDNREKKPSLEKYDTRDKPSNISIPSKIDQPSKMDTNNTIGAYDTGDKPSKTGLPSKMGTPSKIGTHTNIDKYNTVDNIVDIATNHSISDDILKRGIKSWANISAFKSMDNKIEENRASLENDKYNNMDYVKTNTNDSEINQRDEKSIYKSPSTDAILSRIKSDDNLCDNKDDIYANMTDLNKMYMQDGDMKKLYTPDGNINKTPTKTFSKSYFEYLKFETAGKMNISELETPLNLKDDKEDFSGNTPFIAYYLAGKTENKSLNDEEDNLENKTSSFNKENDKDYSKENIYESFKFDINTKENGDEPEPEETSRPEIQENAFNIIKDNSFSKKRSHSYSNNDIINVNQMNTNDNKDELDIFKRVSVTSKKYNFIKTEEEYNDMLKERDLKLSSNKSVSRKSTNNANGMDILEKVNNEKNVNNNDVSFTDKIFSCNNFNIMNTTAFKDNLFKEPKYSKLDHSEIDFEKYKGDMLYYSINENNALSKNITFFNTNEDNYDQIDRIDTIPLNKRLSMYGKSYNDIINEGNINNNNYNNDIYNNPNNFGSMKFIPNTSAMINQWQFKDGDINNIPMNRSKSYTNIIGNNTNTDIYKNINNINNINYNNKFMSNNDFKSGYPIVDPEGGNENFRNSSYESKIRNIEKYINDNKNNSFRRSNYTNKYITMHDDNTFGGNMINKMNTSNFHIDNLNPLLINNIENVNKLENYEKNASEQFFKQNDITNYSSVNGGENNSKMMNHMEKNNTFNKSIISENGSFIPLNKYIANRLSETADFGYKESPYMEESKSDDHNKNFDIHSSGNVDVNNNENSSGYNHDVTKKYWIDFMKKSFDNINVNEIKNKILNDYAKVSNNSSENKANMEVGKKDAFCKDTNEESLAKYIQEQIKGSINEVIEKILSHKEINFEVNSETNNIIKNQTEHSNADMLSTQGNNCLAIDDVKKEEGHYRSGSRVSNSDQMNTSVSISNSHVNNALLKYEFKKEGTSEEIGKHETQTESSEGIMDDAKLKTTEINNEMIILDKEDIEELYKLNKHLKMSNVKKIIEIKKADCNKKKEIKWKDVLSNCISVIYYLINDNNKKTNKMNSLLSDINNISEFEKKIDNLNKENQKLKLEIVQKNDEIKKHNYKERINLNNKISELSKKNINYEKEINIYKNKVNALNNKIINKDNEIDQLKKQYQIILDEIENCKKDAKAIIKQVLNKKHTNFIDKQCLDISKYYNIQINGLKKEIKNLKDLIKNEAKEKILLNKKLNELIQSNKDIGSNADKNDLTETTIFDEDDNDNKYDEKKSSDDNMEKEHTKLSKIKKGEDKYKIMYFNLVEEMKEIKKNIENQKMANLEQNQLNASEKCLDVYKNIFKENPNLDKKIYNGEKVSEKNNTDICNNCSINVSNFSNGDRLNNYDYNINNNDDNNSIDSSNMPNEYSKQSTTQTDKHKHDIKSISSMQRLGLSKENLEISKNVIENTCKKKDVGKKNDNSSIVISSYNEYKNKKCSMEVNNFGQTNMYENPYINSFVKMFIENASRLGISLDNFKNFLGKPENGYSDKKCKNSFDESNKILYNNLMNYEKVELINMFVNICNDLKTDNIFIIVQFVKFLSFIVYEQLPLFTSFYCNVASVTSADSANSVISLASIISLNSLKFEECVNVIKKWKDHYINAKKYYQFRKNVLLIFQSELKDLRKNQVDFRCVDIIKNMYQRNMEISKVSNDPFEKAESIINKQSKEIISKIIKAYMNLYKIDKINQIIPHMNTMNSKIKTQSYFIKSISTCLNLNKSDSFQEIGNQIKELTTIRVINEKIKNRINMDQIDEYIAAYTIMGTLKKYLNITHTKDLLPSISKIIQKNKSTL</sequence>
<dbReference type="PANTHER" id="PTHR14594">
    <property type="entry name" value="CENTROSOMAL PROTEIN OF 70 KDA"/>
    <property type="match status" value="1"/>
</dbReference>
<dbReference type="GO" id="GO:0043015">
    <property type="term" value="F:gamma-tubulin binding"/>
    <property type="evidence" value="ECO:0007669"/>
    <property type="project" value="InterPro"/>
</dbReference>
<comment type="subcellular location">
    <subcellularLocation>
        <location evidence="1">Cytoplasm</location>
        <location evidence="1">Cytoskeleton</location>
        <location evidence="1">Microtubule organizing center</location>
        <location evidence="1">Centrosome</location>
    </subcellularLocation>
</comment>
<evidence type="ECO:0000256" key="6">
    <source>
        <dbReference type="ARBA" id="ARBA00023054"/>
    </source>
</evidence>
<feature type="region of interest" description="Disordered" evidence="10">
    <location>
        <begin position="181"/>
        <end position="243"/>
    </location>
</feature>
<evidence type="ECO:0000256" key="5">
    <source>
        <dbReference type="ARBA" id="ARBA00022803"/>
    </source>
</evidence>
<dbReference type="GO" id="GO:0070507">
    <property type="term" value="P:regulation of microtubule cytoskeleton organization"/>
    <property type="evidence" value="ECO:0007669"/>
    <property type="project" value="InterPro"/>
</dbReference>
<name>A0A1C6XHX5_PLACU</name>
<keyword evidence="5" id="KW-0802">TPR repeat</keyword>
<feature type="region of interest" description="Disordered" evidence="10">
    <location>
        <begin position="1447"/>
        <end position="1477"/>
    </location>
</feature>
<comment type="subunit">
    <text evidence="2">Directly interacts with tubulin-gamma; this interaction determines centrosomal localization.</text>
</comment>
<evidence type="ECO:0000256" key="4">
    <source>
        <dbReference type="ARBA" id="ARBA00022490"/>
    </source>
</evidence>
<dbReference type="GO" id="GO:0060271">
    <property type="term" value="P:cilium assembly"/>
    <property type="evidence" value="ECO:0007669"/>
    <property type="project" value="InterPro"/>
</dbReference>
<evidence type="ECO:0000259" key="11">
    <source>
        <dbReference type="PROSITE" id="PS50525"/>
    </source>
</evidence>
<feature type="region of interest" description="Disordered" evidence="10">
    <location>
        <begin position="132"/>
        <end position="154"/>
    </location>
</feature>
<evidence type="ECO:0000256" key="7">
    <source>
        <dbReference type="ARBA" id="ARBA00023212"/>
    </source>
</evidence>
<feature type="compositionally biased region" description="Basic and acidic residues" evidence="10">
    <location>
        <begin position="1457"/>
        <end position="1477"/>
    </location>
</feature>
<evidence type="ECO:0000313" key="13">
    <source>
        <dbReference type="Proteomes" id="UP000507163"/>
    </source>
</evidence>
<evidence type="ECO:0000256" key="9">
    <source>
        <dbReference type="SAM" id="Coils"/>
    </source>
</evidence>